<evidence type="ECO:0000259" key="2">
    <source>
        <dbReference type="PROSITE" id="PS50206"/>
    </source>
</evidence>
<gene>
    <name evidence="3" type="ORF">KQ486_09600</name>
</gene>
<evidence type="ECO:0000313" key="3">
    <source>
        <dbReference type="EMBL" id="MBU6081264.1"/>
    </source>
</evidence>
<proteinExistence type="predicted"/>
<dbReference type="CDD" id="cd00158">
    <property type="entry name" value="RHOD"/>
    <property type="match status" value="1"/>
</dbReference>
<dbReference type="Proteomes" id="UP000812672">
    <property type="component" value="Unassembled WGS sequence"/>
</dbReference>
<evidence type="ECO:0000256" key="1">
    <source>
        <dbReference type="SAM" id="Phobius"/>
    </source>
</evidence>
<keyword evidence="1" id="KW-1133">Transmembrane helix</keyword>
<keyword evidence="4" id="KW-1185">Reference proteome</keyword>
<evidence type="ECO:0000313" key="4">
    <source>
        <dbReference type="Proteomes" id="UP000812672"/>
    </source>
</evidence>
<dbReference type="SMART" id="SM00450">
    <property type="entry name" value="RHOD"/>
    <property type="match status" value="1"/>
</dbReference>
<reference evidence="3 4" key="1">
    <citation type="journal article" date="2011" name="Int. J. Syst. Evol. Microbiol.">
        <title>Allobacillus halotolerans gen. nov., sp. nov. isolated from shrimp paste.</title>
        <authorList>
            <person name="Sheu S.Y."/>
            <person name="Arun A.B."/>
            <person name="Jiang S.R."/>
            <person name="Young C.C."/>
            <person name="Chen W.M."/>
        </authorList>
    </citation>
    <scope>NUCLEOTIDE SEQUENCE [LARGE SCALE GENOMIC DNA]</scope>
    <source>
        <strain evidence="3 4">LMG 24826</strain>
    </source>
</reference>
<dbReference type="EMBL" id="JAHLZF010000013">
    <property type="protein sequence ID" value="MBU6081264.1"/>
    <property type="molecule type" value="Genomic_DNA"/>
</dbReference>
<sequence>MGVVEWIIIAIIIALLVNRFMPVKGITNINVEEAKNKMKDKNVQFIDVRTPGEYKANHQKRFKNYPLFNLTKDLSSLDREKEVVVICQSGMRSTKAAKLLKKNGFSQVYNVQGGMSSWR</sequence>
<dbReference type="RefSeq" id="WP_216687483.1">
    <property type="nucleotide sequence ID" value="NZ_CAUPKR010000011.1"/>
</dbReference>
<accession>A0ABS6GRI0</accession>
<protein>
    <submittedName>
        <fullName evidence="3">Rhodanese-like domain-containing protein</fullName>
    </submittedName>
</protein>
<dbReference type="PANTHER" id="PTHR43031">
    <property type="entry name" value="FAD-DEPENDENT OXIDOREDUCTASE"/>
    <property type="match status" value="1"/>
</dbReference>
<keyword evidence="1" id="KW-0812">Transmembrane</keyword>
<dbReference type="InterPro" id="IPR001763">
    <property type="entry name" value="Rhodanese-like_dom"/>
</dbReference>
<name>A0ABS6GRI0_9BACI</name>
<feature type="domain" description="Rhodanese" evidence="2">
    <location>
        <begin position="39"/>
        <end position="119"/>
    </location>
</feature>
<dbReference type="PANTHER" id="PTHR43031:SF17">
    <property type="entry name" value="SULFURTRANSFERASE YTWF-RELATED"/>
    <property type="match status" value="1"/>
</dbReference>
<organism evidence="3 4">
    <name type="scientific">Allobacillus halotolerans</name>
    <dbReference type="NCBI Taxonomy" id="570278"/>
    <lineage>
        <taxon>Bacteria</taxon>
        <taxon>Bacillati</taxon>
        <taxon>Bacillota</taxon>
        <taxon>Bacilli</taxon>
        <taxon>Bacillales</taxon>
        <taxon>Bacillaceae</taxon>
        <taxon>Allobacillus</taxon>
    </lineage>
</organism>
<keyword evidence="1" id="KW-0472">Membrane</keyword>
<dbReference type="PROSITE" id="PS50206">
    <property type="entry name" value="RHODANESE_3"/>
    <property type="match status" value="1"/>
</dbReference>
<dbReference type="Pfam" id="PF00581">
    <property type="entry name" value="Rhodanese"/>
    <property type="match status" value="1"/>
</dbReference>
<feature type="transmembrane region" description="Helical" evidence="1">
    <location>
        <begin position="6"/>
        <end position="31"/>
    </location>
</feature>
<comment type="caution">
    <text evidence="3">The sequence shown here is derived from an EMBL/GenBank/DDBJ whole genome shotgun (WGS) entry which is preliminary data.</text>
</comment>
<dbReference type="InterPro" id="IPR050229">
    <property type="entry name" value="GlpE_sulfurtransferase"/>
</dbReference>